<keyword evidence="6" id="KW-0540">Nuclease</keyword>
<dbReference type="Pfam" id="PF01420">
    <property type="entry name" value="Methylase_S"/>
    <property type="match status" value="1"/>
</dbReference>
<dbReference type="Proteomes" id="UP001154095">
    <property type="component" value="Chromosome"/>
</dbReference>
<evidence type="ECO:0000256" key="3">
    <source>
        <dbReference type="ARBA" id="ARBA00023125"/>
    </source>
</evidence>
<dbReference type="Gene3D" id="3.90.220.20">
    <property type="entry name" value="DNA methylase specificity domains"/>
    <property type="match status" value="2"/>
</dbReference>
<keyword evidence="2" id="KW-0680">Restriction system</keyword>
<gene>
    <name evidence="6" type="ORF">ERYAMS2_01038</name>
    <name evidence="5" type="ORF">ERYAMS_00745</name>
</gene>
<dbReference type="GO" id="GO:0009307">
    <property type="term" value="P:DNA restriction-modification system"/>
    <property type="evidence" value="ECO:0007669"/>
    <property type="project" value="UniProtKB-KW"/>
</dbReference>
<feature type="domain" description="Type I restriction modification DNA specificity" evidence="4">
    <location>
        <begin position="13"/>
        <end position="176"/>
    </location>
</feature>
<evidence type="ECO:0000313" key="5">
    <source>
        <dbReference type="EMBL" id="CAH2762084.1"/>
    </source>
</evidence>
<keyword evidence="3" id="KW-0238">DNA-binding</keyword>
<dbReference type="InterPro" id="IPR000055">
    <property type="entry name" value="Restrct_endonuc_typeI_TRD"/>
</dbReference>
<keyword evidence="6" id="KW-0378">Hydrolase</keyword>
<dbReference type="REBASE" id="639718">
    <property type="entry name" value="S.Esp16aORF1037P"/>
</dbReference>
<evidence type="ECO:0000313" key="6">
    <source>
        <dbReference type="EMBL" id="CAH2762106.1"/>
    </source>
</evidence>
<comment type="similarity">
    <text evidence="1">Belongs to the type-I restriction system S methylase family.</text>
</comment>
<reference evidence="6" key="1">
    <citation type="submission" date="2022-04" db="EMBL/GenBank/DDBJ databases">
        <authorList>
            <person name="Forde T."/>
        </authorList>
    </citation>
    <scope>NUCLEOTIDE SEQUENCE</scope>
    <source>
        <strain evidence="6">A18Y016a</strain>
        <strain evidence="5">A18Y020d</strain>
    </source>
</reference>
<dbReference type="GO" id="GO:0004519">
    <property type="term" value="F:endonuclease activity"/>
    <property type="evidence" value="ECO:0007669"/>
    <property type="project" value="UniProtKB-KW"/>
</dbReference>
<keyword evidence="7" id="KW-1185">Reference proteome</keyword>
<dbReference type="SUPFAM" id="SSF116734">
    <property type="entry name" value="DNA methylase specificity domain"/>
    <property type="match status" value="2"/>
</dbReference>
<name>A0AAU9VJT1_9FIRM</name>
<evidence type="ECO:0000313" key="7">
    <source>
        <dbReference type="Proteomes" id="UP001154095"/>
    </source>
</evidence>
<evidence type="ECO:0000259" key="4">
    <source>
        <dbReference type="Pfam" id="PF01420"/>
    </source>
</evidence>
<dbReference type="PANTHER" id="PTHR30408">
    <property type="entry name" value="TYPE-1 RESTRICTION ENZYME ECOKI SPECIFICITY PROTEIN"/>
    <property type="match status" value="1"/>
</dbReference>
<accession>A0AAU9VJT1</accession>
<dbReference type="PANTHER" id="PTHR30408:SF12">
    <property type="entry name" value="TYPE I RESTRICTION ENZYME MJAVIII SPECIFICITY SUBUNIT"/>
    <property type="match status" value="1"/>
</dbReference>
<dbReference type="EMBL" id="OW659477">
    <property type="protein sequence ID" value="CAH2762106.1"/>
    <property type="molecule type" value="Genomic_DNA"/>
</dbReference>
<dbReference type="GO" id="GO:0003677">
    <property type="term" value="F:DNA binding"/>
    <property type="evidence" value="ECO:0007669"/>
    <property type="project" value="UniProtKB-KW"/>
</dbReference>
<keyword evidence="6" id="KW-0255">Endonuclease</keyword>
<dbReference type="InterPro" id="IPR052021">
    <property type="entry name" value="Type-I_RS_S_subunit"/>
</dbReference>
<proteinExistence type="inferred from homology"/>
<evidence type="ECO:0000256" key="2">
    <source>
        <dbReference type="ARBA" id="ARBA00022747"/>
    </source>
</evidence>
<dbReference type="AlphaFoldDB" id="A0AAU9VJT1"/>
<protein>
    <submittedName>
        <fullName evidence="6">Restriction endonuclease subunit S</fullName>
    </submittedName>
</protein>
<sequence>MKNKPDIRFDGFNEDWEQCKLIDIVNRVNKSSNSNVLPKVEFEDIVSGEGRLNKDVFLKLDDRKGILFEPENILYGKLRPYLKNWLFPNFSGVALGDFWVFKATNISVPSFDFYLIQSDNYQKVANDTSGTKMPRSDWKKISATDFAIPGKQEQHQIGVFFQSLDNLITLHQRELENYKLLKKGFLQKLFPSNGDTNPSIRFDGFTDAWEQRKLGDEFEKVNERNDGTFGKDKWISVAKMYFQEPEKVQSNNIDTRTYVMREGDIAFEGHPNANFKFGRFVANDIGAGVVSELFPIYRHKVEYDNNYWKHAIQLESIMQPIYAKSITSSGNSSNKLDPKHFLRQAVYVPRIDEQYEIGGFFRNLDNLITLHQRELDNYKELKKGFLQKMFV</sequence>
<dbReference type="RefSeq" id="WP_254006373.1">
    <property type="nucleotide sequence ID" value="NZ_OW659477.1"/>
</dbReference>
<dbReference type="InterPro" id="IPR044946">
    <property type="entry name" value="Restrct_endonuc_typeI_TRD_sf"/>
</dbReference>
<dbReference type="Proteomes" id="UP001154111">
    <property type="component" value="Chromosome"/>
</dbReference>
<dbReference type="EMBL" id="OW659496">
    <property type="protein sequence ID" value="CAH2762084.1"/>
    <property type="molecule type" value="Genomic_DNA"/>
</dbReference>
<organism evidence="6 8">
    <name type="scientific">Erysipelothrix amsterdamensis</name>
    <dbReference type="NCBI Taxonomy" id="2929157"/>
    <lineage>
        <taxon>Bacteria</taxon>
        <taxon>Bacillati</taxon>
        <taxon>Bacillota</taxon>
        <taxon>Erysipelotrichia</taxon>
        <taxon>Erysipelotrichales</taxon>
        <taxon>Erysipelotrichaceae</taxon>
        <taxon>Erysipelothrix</taxon>
    </lineage>
</organism>
<evidence type="ECO:0000256" key="1">
    <source>
        <dbReference type="ARBA" id="ARBA00010923"/>
    </source>
</evidence>
<evidence type="ECO:0000313" key="8">
    <source>
        <dbReference type="Proteomes" id="UP001154111"/>
    </source>
</evidence>